<protein>
    <submittedName>
        <fullName evidence="3">Uncharacterized protein</fullName>
    </submittedName>
</protein>
<keyword evidence="2" id="KW-1185">Reference proteome</keyword>
<accession>A0A914RD51</accession>
<dbReference type="Proteomes" id="UP000887564">
    <property type="component" value="Unplaced"/>
</dbReference>
<evidence type="ECO:0000313" key="3">
    <source>
        <dbReference type="WBParaSite" id="PEQ_0000460101-mRNA-1"/>
    </source>
</evidence>
<keyword evidence="1" id="KW-0472">Membrane</keyword>
<dbReference type="AlphaFoldDB" id="A0A914RD51"/>
<reference evidence="3" key="1">
    <citation type="submission" date="2022-11" db="UniProtKB">
        <authorList>
            <consortium name="WormBaseParasite"/>
        </authorList>
    </citation>
    <scope>IDENTIFICATION</scope>
</reference>
<dbReference type="WBParaSite" id="PEQ_0000460101-mRNA-1">
    <property type="protein sequence ID" value="PEQ_0000460101-mRNA-1"/>
    <property type="gene ID" value="PEQ_0000460101"/>
</dbReference>
<proteinExistence type="predicted"/>
<keyword evidence="1" id="KW-1133">Transmembrane helix</keyword>
<evidence type="ECO:0000313" key="2">
    <source>
        <dbReference type="Proteomes" id="UP000887564"/>
    </source>
</evidence>
<evidence type="ECO:0000256" key="1">
    <source>
        <dbReference type="SAM" id="Phobius"/>
    </source>
</evidence>
<organism evidence="2 3">
    <name type="scientific">Parascaris equorum</name>
    <name type="common">Equine roundworm</name>
    <dbReference type="NCBI Taxonomy" id="6256"/>
    <lineage>
        <taxon>Eukaryota</taxon>
        <taxon>Metazoa</taxon>
        <taxon>Ecdysozoa</taxon>
        <taxon>Nematoda</taxon>
        <taxon>Chromadorea</taxon>
        <taxon>Rhabditida</taxon>
        <taxon>Spirurina</taxon>
        <taxon>Ascaridomorpha</taxon>
        <taxon>Ascaridoidea</taxon>
        <taxon>Ascarididae</taxon>
        <taxon>Parascaris</taxon>
    </lineage>
</organism>
<keyword evidence="1" id="KW-0812">Transmembrane</keyword>
<feature type="transmembrane region" description="Helical" evidence="1">
    <location>
        <begin position="60"/>
        <end position="80"/>
    </location>
</feature>
<sequence length="90" mass="10499">MKDSNKQQLHLFLTITSEITQYIEIQTSISDETFDRDERSPKQKFIRFGRAGSARFIRDIGGAIFIEIGGLLFILWRILIDYCVRRVSSQ</sequence>
<name>A0A914RD51_PAREQ</name>